<feature type="non-terminal residue" evidence="1">
    <location>
        <position position="1"/>
    </location>
</feature>
<protein>
    <submittedName>
        <fullName evidence="1">14953_t:CDS:1</fullName>
    </submittedName>
</protein>
<comment type="caution">
    <text evidence="1">The sequence shown here is derived from an EMBL/GenBank/DDBJ whole genome shotgun (WGS) entry which is preliminary data.</text>
</comment>
<dbReference type="AlphaFoldDB" id="A0A9N9JB52"/>
<evidence type="ECO:0000313" key="1">
    <source>
        <dbReference type="EMBL" id="CAG8772557.1"/>
    </source>
</evidence>
<dbReference type="EMBL" id="CAJVPQ010028195">
    <property type="protein sequence ID" value="CAG8772557.1"/>
    <property type="molecule type" value="Genomic_DNA"/>
</dbReference>
<keyword evidence="2" id="KW-1185">Reference proteome</keyword>
<sequence>SSGSLELEEPLFCTSTIAGIEGACFTESILFEPDSYGVVLRAGSTP</sequence>
<name>A0A9N9JB52_9GLOM</name>
<proteinExistence type="predicted"/>
<organism evidence="1 2">
    <name type="scientific">Funneliformis caledonium</name>
    <dbReference type="NCBI Taxonomy" id="1117310"/>
    <lineage>
        <taxon>Eukaryota</taxon>
        <taxon>Fungi</taxon>
        <taxon>Fungi incertae sedis</taxon>
        <taxon>Mucoromycota</taxon>
        <taxon>Glomeromycotina</taxon>
        <taxon>Glomeromycetes</taxon>
        <taxon>Glomerales</taxon>
        <taxon>Glomeraceae</taxon>
        <taxon>Funneliformis</taxon>
    </lineage>
</organism>
<evidence type="ECO:0000313" key="2">
    <source>
        <dbReference type="Proteomes" id="UP000789570"/>
    </source>
</evidence>
<reference evidence="1" key="1">
    <citation type="submission" date="2021-06" db="EMBL/GenBank/DDBJ databases">
        <authorList>
            <person name="Kallberg Y."/>
            <person name="Tangrot J."/>
            <person name="Rosling A."/>
        </authorList>
    </citation>
    <scope>NUCLEOTIDE SEQUENCE</scope>
    <source>
        <strain evidence="1">UK204</strain>
    </source>
</reference>
<dbReference type="Proteomes" id="UP000789570">
    <property type="component" value="Unassembled WGS sequence"/>
</dbReference>
<gene>
    <name evidence="1" type="ORF">FCALED_LOCUS17624</name>
</gene>
<feature type="non-terminal residue" evidence="1">
    <location>
        <position position="46"/>
    </location>
</feature>
<accession>A0A9N9JB52</accession>